<dbReference type="SUPFAM" id="SSF47090">
    <property type="entry name" value="PGBD-like"/>
    <property type="match status" value="1"/>
</dbReference>
<evidence type="ECO:0000256" key="3">
    <source>
        <dbReference type="ARBA" id="ARBA00022679"/>
    </source>
</evidence>
<keyword evidence="10" id="KW-1185">Reference proteome</keyword>
<dbReference type="Gene3D" id="2.40.440.10">
    <property type="entry name" value="L,D-transpeptidase catalytic domain-like"/>
    <property type="match status" value="1"/>
</dbReference>
<evidence type="ECO:0000256" key="2">
    <source>
        <dbReference type="ARBA" id="ARBA00005992"/>
    </source>
</evidence>
<comment type="similarity">
    <text evidence="2">Belongs to the YkuD family.</text>
</comment>
<dbReference type="CDD" id="cd16913">
    <property type="entry name" value="YkuD_like"/>
    <property type="match status" value="1"/>
</dbReference>
<dbReference type="InterPro" id="IPR036366">
    <property type="entry name" value="PGBDSf"/>
</dbReference>
<dbReference type="InterPro" id="IPR036365">
    <property type="entry name" value="PGBD-like_sf"/>
</dbReference>
<evidence type="ECO:0000256" key="6">
    <source>
        <dbReference type="ARBA" id="ARBA00023316"/>
    </source>
</evidence>
<dbReference type="Pfam" id="PF20142">
    <property type="entry name" value="Scaffold"/>
    <property type="match status" value="1"/>
</dbReference>
<dbReference type="Proteomes" id="UP000681610">
    <property type="component" value="Unassembled WGS sequence"/>
</dbReference>
<protein>
    <submittedName>
        <fullName evidence="9">L,D-transpeptidase family protein</fullName>
    </submittedName>
</protein>
<dbReference type="EMBL" id="JAGDYP010000007">
    <property type="protein sequence ID" value="MBO1884578.1"/>
    <property type="molecule type" value="Genomic_DNA"/>
</dbReference>
<comment type="caution">
    <text evidence="9">The sequence shown here is derived from an EMBL/GenBank/DDBJ whole genome shotgun (WGS) entry which is preliminary data.</text>
</comment>
<proteinExistence type="inferred from homology"/>
<keyword evidence="3" id="KW-0808">Transferase</keyword>
<dbReference type="RefSeq" id="WP_208059045.1">
    <property type="nucleotide sequence ID" value="NZ_JAGDYP010000007.1"/>
</dbReference>
<keyword evidence="5 7" id="KW-0573">Peptidoglycan synthesis</keyword>
<comment type="pathway">
    <text evidence="1 7">Cell wall biogenesis; peptidoglycan biosynthesis.</text>
</comment>
<evidence type="ECO:0000313" key="9">
    <source>
        <dbReference type="EMBL" id="MBO1884578.1"/>
    </source>
</evidence>
<gene>
    <name evidence="9" type="ORF">J4N46_09195</name>
</gene>
<keyword evidence="4 7" id="KW-0133">Cell shape</keyword>
<dbReference type="PANTHER" id="PTHR41533:SF2">
    <property type="entry name" value="BLR7131 PROTEIN"/>
    <property type="match status" value="1"/>
</dbReference>
<dbReference type="PANTHER" id="PTHR41533">
    <property type="entry name" value="L,D-TRANSPEPTIDASE HI_1667-RELATED"/>
    <property type="match status" value="1"/>
</dbReference>
<evidence type="ECO:0000256" key="4">
    <source>
        <dbReference type="ARBA" id="ARBA00022960"/>
    </source>
</evidence>
<feature type="domain" description="L,D-TPase catalytic" evidence="8">
    <location>
        <begin position="328"/>
        <end position="511"/>
    </location>
</feature>
<sequence length="566" mass="64792">MINTIIKYLLLIGVLFVMQSCKNDPSSHPNSSLRETGEEVYKEALTIAVDTTAAAFAQLVVLDNNYKKGVQSHTLSYYIQNGMKTRWLYQDMPSRLFAEYLAVLDSIDSDGLNPETYRRTALKNTVDSLYAHQVPDEVKAECDKEITASFFLLLEHLTKGRFAKKFYGEHSWFRPKNTLSPSDLLLQIDDKEPLSGLITSLLPTSKQYQKMRVKYAALKKLTADSLSVLTIDNPKNFAVGYTATVVTQLRNILKQKGFDSSITDTPETVDSTLIAAVQRFQQSKGLTPDGVLGKQTLYFINMNPTKERDLLQLNMERMRVFNNNLGDNYAIVNIPDFKLALYQKDSVLFETKVVVGKSATSTPIFTDTIQYVEFRPTWSVPQSIIKKEMIPQIVSQANPEKYKNRGYTMYENGKKIDPTQVDWNDPAVHKRGFFFVEAPSANNSLGLVKFILTNNMSIYLHDTPSKYFFDREVRALSHGCVRVQNPSQLAYQLLKNEDAENPWTEERVNEAMHGKRNQYRVPLKTKFKINIIYNTSWIDEQGQQIIKNDIYNIDDEQLKEIKQFDS</sequence>
<dbReference type="PROSITE" id="PS51257">
    <property type="entry name" value="PROKAR_LIPOPROTEIN"/>
    <property type="match status" value="1"/>
</dbReference>
<dbReference type="InterPro" id="IPR052905">
    <property type="entry name" value="LD-transpeptidase_YkuD-like"/>
</dbReference>
<dbReference type="InterPro" id="IPR038063">
    <property type="entry name" value="Transpep_catalytic_dom"/>
</dbReference>
<name>A0ABS3PZ27_9FLAO</name>
<evidence type="ECO:0000313" key="10">
    <source>
        <dbReference type="Proteomes" id="UP000681610"/>
    </source>
</evidence>
<feature type="active site" description="Proton donor/acceptor" evidence="7">
    <location>
        <position position="461"/>
    </location>
</feature>
<dbReference type="PROSITE" id="PS52029">
    <property type="entry name" value="LD_TPASE"/>
    <property type="match status" value="1"/>
</dbReference>
<organism evidence="9 10">
    <name type="scientific">Capnocytophaga bilenii</name>
    <dbReference type="NCBI Taxonomy" id="2819369"/>
    <lineage>
        <taxon>Bacteria</taxon>
        <taxon>Pseudomonadati</taxon>
        <taxon>Bacteroidota</taxon>
        <taxon>Flavobacteriia</taxon>
        <taxon>Flavobacteriales</taxon>
        <taxon>Flavobacteriaceae</taxon>
        <taxon>Capnocytophaga</taxon>
    </lineage>
</organism>
<reference evidence="9 10" key="1">
    <citation type="submission" date="2021-03" db="EMBL/GenBank/DDBJ databases">
        <title>Isolation and description of Capnocytophaga bilenii sp. nov., a novel Capnocytophaga species, isolated from a gingivitis subject.</title>
        <authorList>
            <person name="Antezack A."/>
            <person name="Monnet-Corti V."/>
            <person name="La Scola B."/>
        </authorList>
    </citation>
    <scope>NUCLEOTIDE SEQUENCE [LARGE SCALE GENOMIC DNA]</scope>
    <source>
        <strain evidence="9 10">Marseille-Q4570</strain>
    </source>
</reference>
<evidence type="ECO:0000256" key="5">
    <source>
        <dbReference type="ARBA" id="ARBA00022984"/>
    </source>
</evidence>
<evidence type="ECO:0000259" key="8">
    <source>
        <dbReference type="PROSITE" id="PS52029"/>
    </source>
</evidence>
<dbReference type="InterPro" id="IPR002477">
    <property type="entry name" value="Peptidoglycan-bd-like"/>
</dbReference>
<feature type="active site" description="Nucleophile" evidence="7">
    <location>
        <position position="480"/>
    </location>
</feature>
<keyword evidence="6 7" id="KW-0961">Cell wall biogenesis/degradation</keyword>
<evidence type="ECO:0000256" key="1">
    <source>
        <dbReference type="ARBA" id="ARBA00004752"/>
    </source>
</evidence>
<dbReference type="Pfam" id="PF03734">
    <property type="entry name" value="YkuD"/>
    <property type="match status" value="1"/>
</dbReference>
<dbReference type="InterPro" id="IPR005490">
    <property type="entry name" value="LD_TPept_cat_dom"/>
</dbReference>
<dbReference type="Gene3D" id="1.10.101.10">
    <property type="entry name" value="PGBD-like superfamily/PGBD"/>
    <property type="match status" value="1"/>
</dbReference>
<evidence type="ECO:0000256" key="7">
    <source>
        <dbReference type="PROSITE-ProRule" id="PRU01373"/>
    </source>
</evidence>
<accession>A0ABS3PZ27</accession>
<dbReference type="Pfam" id="PF01471">
    <property type="entry name" value="PG_binding_1"/>
    <property type="match status" value="1"/>
</dbReference>
<dbReference type="SUPFAM" id="SSF141523">
    <property type="entry name" value="L,D-transpeptidase catalytic domain-like"/>
    <property type="match status" value="1"/>
</dbReference>
<dbReference type="InterPro" id="IPR045380">
    <property type="entry name" value="LD_TPept_scaffold_dom"/>
</dbReference>